<reference evidence="2" key="1">
    <citation type="submission" date="2023-06" db="EMBL/GenBank/DDBJ databases">
        <title>Genome-scale phylogeny and comparative genomics of the fungal order Sordariales.</title>
        <authorList>
            <consortium name="Lawrence Berkeley National Laboratory"/>
            <person name="Hensen N."/>
            <person name="Bonometti L."/>
            <person name="Westerberg I."/>
            <person name="Brannstrom I.O."/>
            <person name="Guillou S."/>
            <person name="Cros-Aarteil S."/>
            <person name="Calhoun S."/>
            <person name="Haridas S."/>
            <person name="Kuo A."/>
            <person name="Mondo S."/>
            <person name="Pangilinan J."/>
            <person name="Riley R."/>
            <person name="LaButti K."/>
            <person name="Andreopoulos B."/>
            <person name="Lipzen A."/>
            <person name="Chen C."/>
            <person name="Yanf M."/>
            <person name="Daum C."/>
            <person name="Ng V."/>
            <person name="Clum A."/>
            <person name="Steindorff A."/>
            <person name="Ohm R."/>
            <person name="Martin F."/>
            <person name="Silar P."/>
            <person name="Natvig D."/>
            <person name="Lalanne C."/>
            <person name="Gautier V."/>
            <person name="Ament-velasquez S.L."/>
            <person name="Kruys A."/>
            <person name="Hutchinson M.I."/>
            <person name="Powell A.J."/>
            <person name="Barry K."/>
            <person name="Miller A.N."/>
            <person name="Grigoriev I.V."/>
            <person name="Debuchy R."/>
            <person name="Gladieux P."/>
            <person name="Thoren M.H."/>
            <person name="Johannesson H."/>
        </authorList>
    </citation>
    <scope>NUCLEOTIDE SEQUENCE</scope>
    <source>
        <strain evidence="2">SMH2392-1A</strain>
    </source>
</reference>
<dbReference type="GeneID" id="85323649"/>
<dbReference type="Proteomes" id="UP001172101">
    <property type="component" value="Unassembled WGS sequence"/>
</dbReference>
<evidence type="ECO:0000256" key="1">
    <source>
        <dbReference type="SAM" id="MobiDB-lite"/>
    </source>
</evidence>
<gene>
    <name evidence="2" type="ORF">B0T26DRAFT_679648</name>
</gene>
<dbReference type="RefSeq" id="XP_060290960.1">
    <property type="nucleotide sequence ID" value="XM_060440379.1"/>
</dbReference>
<feature type="compositionally biased region" description="Polar residues" evidence="1">
    <location>
        <begin position="54"/>
        <end position="79"/>
    </location>
</feature>
<evidence type="ECO:0000313" key="2">
    <source>
        <dbReference type="EMBL" id="KAK0705866.1"/>
    </source>
</evidence>
<name>A0AA39ZY99_9PEZI</name>
<feature type="compositionally biased region" description="Polar residues" evidence="1">
    <location>
        <begin position="1"/>
        <end position="16"/>
    </location>
</feature>
<accession>A0AA39ZY99</accession>
<protein>
    <submittedName>
        <fullName evidence="2">Uncharacterized protein</fullName>
    </submittedName>
</protein>
<keyword evidence="3" id="KW-1185">Reference proteome</keyword>
<feature type="compositionally biased region" description="Gly residues" evidence="1">
    <location>
        <begin position="279"/>
        <end position="297"/>
    </location>
</feature>
<feature type="region of interest" description="Disordered" evidence="1">
    <location>
        <begin position="265"/>
        <end position="297"/>
    </location>
</feature>
<comment type="caution">
    <text evidence="2">The sequence shown here is derived from an EMBL/GenBank/DDBJ whole genome shotgun (WGS) entry which is preliminary data.</text>
</comment>
<dbReference type="EMBL" id="JAUIRO010000007">
    <property type="protein sequence ID" value="KAK0705866.1"/>
    <property type="molecule type" value="Genomic_DNA"/>
</dbReference>
<proteinExistence type="predicted"/>
<dbReference type="AlphaFoldDB" id="A0AA39ZY99"/>
<organism evidence="2 3">
    <name type="scientific">Lasiosphaeria miniovina</name>
    <dbReference type="NCBI Taxonomy" id="1954250"/>
    <lineage>
        <taxon>Eukaryota</taxon>
        <taxon>Fungi</taxon>
        <taxon>Dikarya</taxon>
        <taxon>Ascomycota</taxon>
        <taxon>Pezizomycotina</taxon>
        <taxon>Sordariomycetes</taxon>
        <taxon>Sordariomycetidae</taxon>
        <taxon>Sordariales</taxon>
        <taxon>Lasiosphaeriaceae</taxon>
        <taxon>Lasiosphaeria</taxon>
    </lineage>
</organism>
<sequence>MEFPQQDPNDSVTSETAPLIEPIDCDSDHGLFQVPLKRRTGSPLGPSQLFKSPPLTSAETISTRLRSSTNDSPPQQHTDSPIIMSPASSVYDAPALHDLQSPIHDIRDGRTGASGIISPARAAPPIPPLAAGRHHHQQYQQRANNNRQPDVFPTPPVYDDWVVPDSPRERLSQMRATPDSAYDRARNMEIHRSEWKNVVYRFPVKGKGHWVVDCDLTESSHARLSDVARRSSEGFEWNGDYDLANIYRVLSIVHKKLMDEMRAERLRPSNSGQTQAAAGGPGGGSGSGGGGAGVRVA</sequence>
<evidence type="ECO:0000313" key="3">
    <source>
        <dbReference type="Proteomes" id="UP001172101"/>
    </source>
</evidence>
<feature type="region of interest" description="Disordered" evidence="1">
    <location>
        <begin position="1"/>
        <end position="85"/>
    </location>
</feature>